<dbReference type="Proteomes" id="UP000257109">
    <property type="component" value="Unassembled WGS sequence"/>
</dbReference>
<dbReference type="SUPFAM" id="SSF81901">
    <property type="entry name" value="HCP-like"/>
    <property type="match status" value="1"/>
</dbReference>
<evidence type="ECO:0000256" key="1">
    <source>
        <dbReference type="ARBA" id="ARBA00007626"/>
    </source>
</evidence>
<dbReference type="InterPro" id="IPR002885">
    <property type="entry name" value="PPR_rpt"/>
</dbReference>
<keyword evidence="5" id="KW-1185">Reference proteome</keyword>
<dbReference type="Pfam" id="PF13041">
    <property type="entry name" value="PPR_2"/>
    <property type="match status" value="1"/>
</dbReference>
<dbReference type="PANTHER" id="PTHR45717">
    <property type="entry name" value="OS12G0527900 PROTEIN"/>
    <property type="match status" value="1"/>
</dbReference>
<dbReference type="GO" id="GO:0005739">
    <property type="term" value="C:mitochondrion"/>
    <property type="evidence" value="ECO:0007669"/>
    <property type="project" value="TreeGrafter"/>
</dbReference>
<dbReference type="PANTHER" id="PTHR45717:SF7">
    <property type="entry name" value="PENTACOTRIPEPTIDE-REPEAT REGION OF PRORP DOMAIN-CONTAINING PROTEIN"/>
    <property type="match status" value="1"/>
</dbReference>
<dbReference type="Pfam" id="PF01535">
    <property type="entry name" value="PPR"/>
    <property type="match status" value="4"/>
</dbReference>
<dbReference type="EMBL" id="QJKJ01007274">
    <property type="protein sequence ID" value="RDX83708.1"/>
    <property type="molecule type" value="Genomic_DNA"/>
</dbReference>
<evidence type="ECO:0000313" key="5">
    <source>
        <dbReference type="Proteomes" id="UP000257109"/>
    </source>
</evidence>
<evidence type="ECO:0000256" key="3">
    <source>
        <dbReference type="PROSITE-ProRule" id="PRU00708"/>
    </source>
</evidence>
<evidence type="ECO:0000256" key="2">
    <source>
        <dbReference type="ARBA" id="ARBA00022737"/>
    </source>
</evidence>
<dbReference type="GO" id="GO:0003729">
    <property type="term" value="F:mRNA binding"/>
    <property type="evidence" value="ECO:0007669"/>
    <property type="project" value="UniProtKB-ARBA"/>
</dbReference>
<dbReference type="NCBIfam" id="TIGR00756">
    <property type="entry name" value="PPR"/>
    <property type="match status" value="2"/>
</dbReference>
<feature type="non-terminal residue" evidence="4">
    <location>
        <position position="1"/>
    </location>
</feature>
<accession>A0A371FZK7</accession>
<reference evidence="4" key="1">
    <citation type="submission" date="2018-05" db="EMBL/GenBank/DDBJ databases">
        <title>Draft genome of Mucuna pruriens seed.</title>
        <authorList>
            <person name="Nnadi N.E."/>
            <person name="Vos R."/>
            <person name="Hasami M.H."/>
            <person name="Devisetty U.K."/>
            <person name="Aguiy J.C."/>
        </authorList>
    </citation>
    <scope>NUCLEOTIDE SEQUENCE [LARGE SCALE GENOMIC DNA]</scope>
    <source>
        <strain evidence="4">JCA_2017</strain>
    </source>
</reference>
<sequence length="492" mass="55660">MPLAPLFSASRNLAAIFLRHCSTATTNRRNLYSRISPLGDPSVSVVPILDEWIQEGNAVSGPHLQRIIKTLRTRKRLTQALQVSEWMSGKGLCPISPGDQAVQLDLIGRVRGVESAERYFLSLSDGDKTWKVHGALLNCYVREGLVDKSLSQMQKMKDMGLVSFLNYNNIMCLYTQTQQLEKVPLVLAQMKEDGVPPNIFSYRICINSYGTRGDLANVEKLLEEMEREPHIGTDWITYSMVAKFYIKEGMKEKALVCLKRCEEKADKRDALAYNHLISLYAGLGSKGAMMRVWKLQKANCKKQLNREYITMLGCLVKVGELDQAEEVLGEWELSGNTCDFRVPNILLIGYSQRGLVEKAEVLLRSMVAKGKMPTPTPNSWSIIASGYVAKENMEKAFQCMKEAVAVQAQNKRWRPKVDVISNIFSWVTNNRDIEEVEDFVNSLKTLSSINRDMYLSLIKMYVRCGKDVGGILERMKADNIELDEEIEETLNS</sequence>
<dbReference type="PROSITE" id="PS51375">
    <property type="entry name" value="PPR"/>
    <property type="match status" value="1"/>
</dbReference>
<feature type="repeat" description="PPR" evidence="3">
    <location>
        <begin position="339"/>
        <end position="373"/>
    </location>
</feature>
<dbReference type="AlphaFoldDB" id="A0A371FZK7"/>
<comment type="caution">
    <text evidence="4">The sequence shown here is derived from an EMBL/GenBank/DDBJ whole genome shotgun (WGS) entry which is preliminary data.</text>
</comment>
<proteinExistence type="inferred from homology"/>
<dbReference type="Gene3D" id="1.25.40.10">
    <property type="entry name" value="Tetratricopeptide repeat domain"/>
    <property type="match status" value="3"/>
</dbReference>
<evidence type="ECO:0000313" key="4">
    <source>
        <dbReference type="EMBL" id="RDX83708.1"/>
    </source>
</evidence>
<dbReference type="InterPro" id="IPR011990">
    <property type="entry name" value="TPR-like_helical_dom_sf"/>
</dbReference>
<gene>
    <name evidence="4" type="ORF">CR513_35345</name>
</gene>
<organism evidence="4 5">
    <name type="scientific">Mucuna pruriens</name>
    <name type="common">Velvet bean</name>
    <name type="synonym">Dolichos pruriens</name>
    <dbReference type="NCBI Taxonomy" id="157652"/>
    <lineage>
        <taxon>Eukaryota</taxon>
        <taxon>Viridiplantae</taxon>
        <taxon>Streptophyta</taxon>
        <taxon>Embryophyta</taxon>
        <taxon>Tracheophyta</taxon>
        <taxon>Spermatophyta</taxon>
        <taxon>Magnoliopsida</taxon>
        <taxon>eudicotyledons</taxon>
        <taxon>Gunneridae</taxon>
        <taxon>Pentapetalae</taxon>
        <taxon>rosids</taxon>
        <taxon>fabids</taxon>
        <taxon>Fabales</taxon>
        <taxon>Fabaceae</taxon>
        <taxon>Papilionoideae</taxon>
        <taxon>50 kb inversion clade</taxon>
        <taxon>NPAAA clade</taxon>
        <taxon>indigoferoid/millettioid clade</taxon>
        <taxon>Phaseoleae</taxon>
        <taxon>Mucuna</taxon>
    </lineage>
</organism>
<name>A0A371FZK7_MUCPR</name>
<keyword evidence="2" id="KW-0677">Repeat</keyword>
<comment type="similarity">
    <text evidence="1">Belongs to the PPR family. P subfamily.</text>
</comment>
<dbReference type="OrthoDB" id="429961at2759"/>
<protein>
    <submittedName>
        <fullName evidence="4">Pentatricopeptide repeat-containing protein, mitochondrial</fullName>
    </submittedName>
</protein>